<feature type="region of interest" description="Disordered" evidence="1">
    <location>
        <begin position="62"/>
        <end position="86"/>
    </location>
</feature>
<name>A0A151GNA9_DRECN</name>
<dbReference type="Proteomes" id="UP000076580">
    <property type="component" value="Chromosome 02"/>
</dbReference>
<dbReference type="GeneID" id="63718181"/>
<dbReference type="InParanoid" id="A0A151GNA9"/>
<reference evidence="2 3" key="1">
    <citation type="journal article" date="2016" name="Sci. Rep.">
        <title>Insights into Adaptations to a Near-Obligate Nematode Endoparasitic Lifestyle from the Finished Genome of Drechmeria coniospora.</title>
        <authorList>
            <person name="Zhang L."/>
            <person name="Zhou Z."/>
            <person name="Guo Q."/>
            <person name="Fokkens L."/>
            <person name="Miskei M."/>
            <person name="Pocsi I."/>
            <person name="Zhang W."/>
            <person name="Chen M."/>
            <person name="Wang L."/>
            <person name="Sun Y."/>
            <person name="Donzelli B.G."/>
            <person name="Gibson D.M."/>
            <person name="Nelson D.R."/>
            <person name="Luo J.G."/>
            <person name="Rep M."/>
            <person name="Liu H."/>
            <person name="Yang S."/>
            <person name="Wang J."/>
            <person name="Krasnoff S.B."/>
            <person name="Xu Y."/>
            <person name="Molnar I."/>
            <person name="Lin M."/>
        </authorList>
    </citation>
    <scope>NUCLEOTIDE SEQUENCE [LARGE SCALE GENOMIC DNA]</scope>
    <source>
        <strain evidence="2 3">ARSEF 6962</strain>
    </source>
</reference>
<evidence type="ECO:0000313" key="3">
    <source>
        <dbReference type="Proteomes" id="UP000076580"/>
    </source>
</evidence>
<feature type="region of interest" description="Disordered" evidence="1">
    <location>
        <begin position="128"/>
        <end position="162"/>
    </location>
</feature>
<sequence>MSRIDSNEARGWQGCPSSTCEGLTPEETCELWRCMLELQQRYRCYNSTRIHLAADAGEDGIRLMRKPSPRTRVEPPNNSLPYIDAERTGLPDEGWRMLRKYLRQDARPKPGRKLFGKQQRSNEALVSRYAASEDHTEVAMNRRPSCDSDTPAGAWDPVHVGR</sequence>
<comment type="caution">
    <text evidence="2">The sequence shown here is derived from an EMBL/GenBank/DDBJ whole genome shotgun (WGS) entry which is preliminary data.</text>
</comment>
<protein>
    <submittedName>
        <fullName evidence="2">Uncharacterized protein</fullName>
    </submittedName>
</protein>
<evidence type="ECO:0000313" key="2">
    <source>
        <dbReference type="EMBL" id="KYK58521.1"/>
    </source>
</evidence>
<organism evidence="2 3">
    <name type="scientific">Drechmeria coniospora</name>
    <name type="common">Nematophagous fungus</name>
    <name type="synonym">Meria coniospora</name>
    <dbReference type="NCBI Taxonomy" id="98403"/>
    <lineage>
        <taxon>Eukaryota</taxon>
        <taxon>Fungi</taxon>
        <taxon>Dikarya</taxon>
        <taxon>Ascomycota</taxon>
        <taxon>Pezizomycotina</taxon>
        <taxon>Sordariomycetes</taxon>
        <taxon>Hypocreomycetidae</taxon>
        <taxon>Hypocreales</taxon>
        <taxon>Ophiocordycipitaceae</taxon>
        <taxon>Drechmeria</taxon>
    </lineage>
</organism>
<dbReference type="EMBL" id="LAYC01000002">
    <property type="protein sequence ID" value="KYK58521.1"/>
    <property type="molecule type" value="Genomic_DNA"/>
</dbReference>
<evidence type="ECO:0000256" key="1">
    <source>
        <dbReference type="SAM" id="MobiDB-lite"/>
    </source>
</evidence>
<gene>
    <name evidence="2" type="ORF">DCS_05538</name>
</gene>
<accession>A0A151GNA9</accession>
<dbReference type="RefSeq" id="XP_040657873.1">
    <property type="nucleotide sequence ID" value="XM_040802840.1"/>
</dbReference>
<keyword evidence="3" id="KW-1185">Reference proteome</keyword>
<dbReference type="AlphaFoldDB" id="A0A151GNA9"/>
<feature type="region of interest" description="Disordered" evidence="1">
    <location>
        <begin position="1"/>
        <end position="23"/>
    </location>
</feature>
<proteinExistence type="predicted"/>